<dbReference type="AlphaFoldDB" id="A0A178A628"/>
<keyword evidence="5" id="KW-0460">Magnesium</keyword>
<gene>
    <name evidence="7" type="primary">polYB</name>
    <name evidence="5" type="synonym">dinB</name>
    <name evidence="7" type="ORF">ABB05_02800</name>
</gene>
<comment type="function">
    <text evidence="5">Poorly processive, error-prone DNA polymerase involved in untargeted mutagenesis. Copies undamaged DNA at stalled replication forks, which arise in vivo from mismatched or misaligned primer ends. These misaligned primers can be extended by PolIV. Exhibits no 3'-5' exonuclease (proofreading) activity. May be involved in translesional synthesis, in conjunction with the beta clamp from PolIII.</text>
</comment>
<dbReference type="OrthoDB" id="9808813at2"/>
<dbReference type="NCBIfam" id="NF002848">
    <property type="entry name" value="PRK03103.1"/>
    <property type="match status" value="1"/>
</dbReference>
<comment type="subunit">
    <text evidence="5">Monomer.</text>
</comment>
<dbReference type="PROSITE" id="PS50173">
    <property type="entry name" value="UMUC"/>
    <property type="match status" value="1"/>
</dbReference>
<feature type="domain" description="UmuC" evidence="6">
    <location>
        <begin position="6"/>
        <end position="191"/>
    </location>
</feature>
<dbReference type="Gene3D" id="3.30.1490.100">
    <property type="entry name" value="DNA polymerase, Y-family, little finger domain"/>
    <property type="match status" value="1"/>
</dbReference>
<dbReference type="Pfam" id="PF11799">
    <property type="entry name" value="IMS_C"/>
    <property type="match status" value="1"/>
</dbReference>
<feature type="active site" evidence="5">
    <location>
        <position position="107"/>
    </location>
</feature>
<dbReference type="Pfam" id="PF11798">
    <property type="entry name" value="IMS_HHH"/>
    <property type="match status" value="1"/>
</dbReference>
<dbReference type="GO" id="GO:0006261">
    <property type="term" value="P:DNA-templated DNA replication"/>
    <property type="evidence" value="ECO:0007669"/>
    <property type="project" value="UniProtKB-UniRule"/>
</dbReference>
<accession>A0A178A628</accession>
<dbReference type="InterPro" id="IPR043502">
    <property type="entry name" value="DNA/RNA_pol_sf"/>
</dbReference>
<feature type="binding site" evidence="5">
    <location>
        <position position="106"/>
    </location>
    <ligand>
        <name>Mg(2+)</name>
        <dbReference type="ChEBI" id="CHEBI:18420"/>
    </ligand>
</feature>
<keyword evidence="5 7" id="KW-0808">Transferase</keyword>
<comment type="caution">
    <text evidence="7">The sequence shown here is derived from an EMBL/GenBank/DDBJ whole genome shotgun (WGS) entry which is preliminary data.</text>
</comment>
<feature type="site" description="Substrate discrimination" evidence="5">
    <location>
        <position position="15"/>
    </location>
</feature>
<dbReference type="SUPFAM" id="SSF100879">
    <property type="entry name" value="Lesion bypass DNA polymerase (Y-family), little finger domain"/>
    <property type="match status" value="1"/>
</dbReference>
<keyword evidence="8" id="KW-1185">Reference proteome</keyword>
<dbReference type="PANTHER" id="PTHR11076:SF35">
    <property type="entry name" value="DNA REPAIR PROTEIN HOMOLOG YOBH"/>
    <property type="match status" value="1"/>
</dbReference>
<dbReference type="InterPro" id="IPR036775">
    <property type="entry name" value="DNA_pol_Y-fam_lit_finger_sf"/>
</dbReference>
<evidence type="ECO:0000256" key="1">
    <source>
        <dbReference type="ARBA" id="ARBA00010945"/>
    </source>
</evidence>
<keyword evidence="3 5" id="KW-0227">DNA damage</keyword>
<keyword evidence="2 5" id="KW-0515">Mutator protein</keyword>
<keyword evidence="5" id="KW-0963">Cytoplasm</keyword>
<dbReference type="Gene3D" id="3.40.1170.60">
    <property type="match status" value="1"/>
</dbReference>
<keyword evidence="5" id="KW-0235">DNA replication</keyword>
<dbReference type="SUPFAM" id="SSF56672">
    <property type="entry name" value="DNA/RNA polymerases"/>
    <property type="match status" value="1"/>
</dbReference>
<evidence type="ECO:0000256" key="5">
    <source>
        <dbReference type="HAMAP-Rule" id="MF_01113"/>
    </source>
</evidence>
<organism evidence="7 8">
    <name type="scientific">Lederbergia galactosidilytica</name>
    <dbReference type="NCBI Taxonomy" id="217031"/>
    <lineage>
        <taxon>Bacteria</taxon>
        <taxon>Bacillati</taxon>
        <taxon>Bacillota</taxon>
        <taxon>Bacilli</taxon>
        <taxon>Bacillales</taxon>
        <taxon>Bacillaceae</taxon>
        <taxon>Lederbergia</taxon>
    </lineage>
</organism>
<keyword evidence="5 7" id="KW-0548">Nucleotidyltransferase</keyword>
<comment type="subcellular location">
    <subcellularLocation>
        <location evidence="5">Cytoplasm</location>
    </subcellularLocation>
</comment>
<comment type="cofactor">
    <cofactor evidence="5">
        <name>Mg(2+)</name>
        <dbReference type="ChEBI" id="CHEBI:18420"/>
    </cofactor>
    <text evidence="5">Binds 2 magnesium ions per subunit.</text>
</comment>
<dbReference type="GO" id="GO:0006281">
    <property type="term" value="P:DNA repair"/>
    <property type="evidence" value="ECO:0007669"/>
    <property type="project" value="UniProtKB-UniRule"/>
</dbReference>
<dbReference type="CDD" id="cd03586">
    <property type="entry name" value="PolY_Pol_IV_kappa"/>
    <property type="match status" value="1"/>
</dbReference>
<dbReference type="Gene3D" id="3.30.70.270">
    <property type="match status" value="1"/>
</dbReference>
<dbReference type="PATRIC" id="fig|217031.6.peg.609"/>
<dbReference type="EC" id="2.7.7.7" evidence="5"/>
<evidence type="ECO:0000259" key="6">
    <source>
        <dbReference type="PROSITE" id="PS50173"/>
    </source>
</evidence>
<evidence type="ECO:0000256" key="2">
    <source>
        <dbReference type="ARBA" id="ARBA00022457"/>
    </source>
</evidence>
<dbReference type="STRING" id="217031.ABB05_02800"/>
<keyword evidence="5" id="KW-0238">DNA-binding</keyword>
<dbReference type="PANTHER" id="PTHR11076">
    <property type="entry name" value="DNA REPAIR POLYMERASE UMUC / TRANSFERASE FAMILY MEMBER"/>
    <property type="match status" value="1"/>
</dbReference>
<dbReference type="GO" id="GO:0042276">
    <property type="term" value="P:error-prone translesion synthesis"/>
    <property type="evidence" value="ECO:0007669"/>
    <property type="project" value="TreeGrafter"/>
</dbReference>
<reference evidence="7 8" key="1">
    <citation type="submission" date="2015-05" db="EMBL/GenBank/DDBJ databases">
        <title>Comparison of genome.</title>
        <authorList>
            <person name="Zheng Z."/>
            <person name="Sun M."/>
        </authorList>
    </citation>
    <scope>NUCLEOTIDE SEQUENCE [LARGE SCALE GENOMIC DNA]</scope>
    <source>
        <strain evidence="7 8">G25-74</strain>
    </source>
</reference>
<proteinExistence type="inferred from homology"/>
<keyword evidence="5" id="KW-0479">Metal-binding</keyword>
<dbReference type="GO" id="GO:0005829">
    <property type="term" value="C:cytosol"/>
    <property type="evidence" value="ECO:0007669"/>
    <property type="project" value="TreeGrafter"/>
</dbReference>
<dbReference type="InterPro" id="IPR043128">
    <property type="entry name" value="Rev_trsase/Diguanyl_cyclase"/>
</dbReference>
<sequence length="410" mass="46655">MKKKVIFLVDMQSFYASIEKADHPELAQQPVIISGDPERRSGVVLAACPLAKKHGVQNASRLWEAQKQCPQAIILRPRMQLYVDISIKITNILNQFTDLVEVYSIDEQFLDVTASQHLFGEPLAIAKNIQATILNKVGIKARVGIGPNKILAKMACDQFAKKNKDGIFQLDFDNIEEYMWKLPIEKMFGIGRRMEQHLKRMGIRTIGHLANFPLHILKKRWGINGEVLWQTANGINHSPVTVKTHDQQKAIGHHMTLPRDYNRLEDIKVVLLELSEEVARRARFKDYMGGTVSLSVRGTSFKTPTGFQRQLKLTTPTHFDLDIFHAVCLLFQKYWDGLPVRSIGVTLSQLQIAQQYQLNLFNSELKKEKINQALDFVYLKYGPTALIRASSLNEAGQAFHRAEKIGGHYK</sequence>
<dbReference type="GO" id="GO:0009432">
    <property type="term" value="P:SOS response"/>
    <property type="evidence" value="ECO:0007669"/>
    <property type="project" value="TreeGrafter"/>
</dbReference>
<evidence type="ECO:0000313" key="7">
    <source>
        <dbReference type="EMBL" id="OAK75289.1"/>
    </source>
</evidence>
<dbReference type="GO" id="GO:0003887">
    <property type="term" value="F:DNA-directed DNA polymerase activity"/>
    <property type="evidence" value="ECO:0007669"/>
    <property type="project" value="UniProtKB-UniRule"/>
</dbReference>
<dbReference type="InterPro" id="IPR001126">
    <property type="entry name" value="UmuC"/>
</dbReference>
<dbReference type="GO" id="GO:0003684">
    <property type="term" value="F:damaged DNA binding"/>
    <property type="evidence" value="ECO:0007669"/>
    <property type="project" value="InterPro"/>
</dbReference>
<evidence type="ECO:0000256" key="3">
    <source>
        <dbReference type="ARBA" id="ARBA00022763"/>
    </source>
</evidence>
<evidence type="ECO:0000313" key="8">
    <source>
        <dbReference type="Proteomes" id="UP000077881"/>
    </source>
</evidence>
<dbReference type="EMBL" id="LDJR01000014">
    <property type="protein sequence ID" value="OAK75289.1"/>
    <property type="molecule type" value="Genomic_DNA"/>
</dbReference>
<dbReference type="GO" id="GO:0000287">
    <property type="term" value="F:magnesium ion binding"/>
    <property type="evidence" value="ECO:0007669"/>
    <property type="project" value="UniProtKB-UniRule"/>
</dbReference>
<dbReference type="InterPro" id="IPR017961">
    <property type="entry name" value="DNA_pol_Y-fam_little_finger"/>
</dbReference>
<keyword evidence="4 5" id="KW-0239">DNA-directed DNA polymerase</keyword>
<dbReference type="HAMAP" id="MF_01113">
    <property type="entry name" value="DNApol_IV"/>
    <property type="match status" value="1"/>
</dbReference>
<name>A0A178A628_9BACI</name>
<evidence type="ECO:0000256" key="4">
    <source>
        <dbReference type="ARBA" id="ARBA00022932"/>
    </source>
</evidence>
<comment type="catalytic activity">
    <reaction evidence="5">
        <text>DNA(n) + a 2'-deoxyribonucleoside 5'-triphosphate = DNA(n+1) + diphosphate</text>
        <dbReference type="Rhea" id="RHEA:22508"/>
        <dbReference type="Rhea" id="RHEA-COMP:17339"/>
        <dbReference type="Rhea" id="RHEA-COMP:17340"/>
        <dbReference type="ChEBI" id="CHEBI:33019"/>
        <dbReference type="ChEBI" id="CHEBI:61560"/>
        <dbReference type="ChEBI" id="CHEBI:173112"/>
        <dbReference type="EC" id="2.7.7.7"/>
    </reaction>
</comment>
<dbReference type="Pfam" id="PF00817">
    <property type="entry name" value="IMS"/>
    <property type="match status" value="1"/>
</dbReference>
<keyword evidence="5" id="KW-0234">DNA repair</keyword>
<dbReference type="InterPro" id="IPR024728">
    <property type="entry name" value="PolY_HhH_motif"/>
</dbReference>
<comment type="similarity">
    <text evidence="1 5">Belongs to the DNA polymerase type-Y family.</text>
</comment>
<dbReference type="Proteomes" id="UP000077881">
    <property type="component" value="Unassembled WGS sequence"/>
</dbReference>
<protein>
    <recommendedName>
        <fullName evidence="5">DNA polymerase IV</fullName>
        <shortName evidence="5">Pol IV</shortName>
        <ecNumber evidence="5">2.7.7.7</ecNumber>
    </recommendedName>
</protein>
<feature type="binding site" evidence="5">
    <location>
        <position position="10"/>
    </location>
    <ligand>
        <name>Mg(2+)</name>
        <dbReference type="ChEBI" id="CHEBI:18420"/>
    </ligand>
</feature>
<dbReference type="InterPro" id="IPR050116">
    <property type="entry name" value="DNA_polymerase-Y"/>
</dbReference>
<dbReference type="Gene3D" id="1.10.150.20">
    <property type="entry name" value="5' to 3' exonuclease, C-terminal subdomain"/>
    <property type="match status" value="1"/>
</dbReference>
<dbReference type="RefSeq" id="WP_057989555.1">
    <property type="nucleotide sequence ID" value="NZ_LDJR01000014.1"/>
</dbReference>
<dbReference type="InterPro" id="IPR022880">
    <property type="entry name" value="DNApol_IV"/>
</dbReference>